<dbReference type="GO" id="GO:0019133">
    <property type="term" value="F:choline monooxygenase activity"/>
    <property type="evidence" value="ECO:0007669"/>
    <property type="project" value="UniProtKB-EC"/>
</dbReference>
<evidence type="ECO:0000256" key="4">
    <source>
        <dbReference type="ARBA" id="ARBA00010848"/>
    </source>
</evidence>
<accession>A0A9W9UT70</accession>
<evidence type="ECO:0000256" key="1">
    <source>
        <dbReference type="ARBA" id="ARBA00001962"/>
    </source>
</evidence>
<evidence type="ECO:0000313" key="9">
    <source>
        <dbReference type="EMBL" id="KAJ5355659.1"/>
    </source>
</evidence>
<dbReference type="SUPFAM" id="SSF55961">
    <property type="entry name" value="Bet v1-like"/>
    <property type="match status" value="1"/>
</dbReference>
<dbReference type="InterPro" id="IPR001663">
    <property type="entry name" value="Rng_hydr_dOase-A"/>
</dbReference>
<dbReference type="PANTHER" id="PTHR43756">
    <property type="entry name" value="CHOLINE MONOOXYGENASE, CHLOROPLASTIC"/>
    <property type="match status" value="1"/>
</dbReference>
<dbReference type="Gene3D" id="2.102.10.10">
    <property type="entry name" value="Rieske [2Fe-2S] iron-sulphur domain"/>
    <property type="match status" value="1"/>
</dbReference>
<dbReference type="PANTHER" id="PTHR43756:SF5">
    <property type="entry name" value="CHOLINE MONOOXYGENASE, CHLOROPLASTIC"/>
    <property type="match status" value="1"/>
</dbReference>
<keyword evidence="10" id="KW-1185">Reference proteome</keyword>
<evidence type="ECO:0000256" key="2">
    <source>
        <dbReference type="ARBA" id="ARBA00002149"/>
    </source>
</evidence>
<evidence type="ECO:0000256" key="6">
    <source>
        <dbReference type="ARBA" id="ARBA00014931"/>
    </source>
</evidence>
<dbReference type="GeneID" id="81467174"/>
<organism evidence="9 10">
    <name type="scientific">Penicillium concentricum</name>
    <dbReference type="NCBI Taxonomy" id="293559"/>
    <lineage>
        <taxon>Eukaryota</taxon>
        <taxon>Fungi</taxon>
        <taxon>Dikarya</taxon>
        <taxon>Ascomycota</taxon>
        <taxon>Pezizomycotina</taxon>
        <taxon>Eurotiomycetes</taxon>
        <taxon>Eurotiomycetidae</taxon>
        <taxon>Eurotiales</taxon>
        <taxon>Aspergillaceae</taxon>
        <taxon>Penicillium</taxon>
    </lineage>
</organism>
<dbReference type="InterPro" id="IPR036922">
    <property type="entry name" value="Rieske_2Fe-2S_sf"/>
</dbReference>
<comment type="function">
    <text evidence="2">Catalyzes the first step of the osmoprotectant glycine betaine synthesis.</text>
</comment>
<protein>
    <recommendedName>
        <fullName evidence="6">Choline monooxygenase, chloroplastic</fullName>
        <ecNumber evidence="5">1.14.15.7</ecNumber>
    </recommendedName>
</protein>
<evidence type="ECO:0000256" key="7">
    <source>
        <dbReference type="ARBA" id="ARBA00049097"/>
    </source>
</evidence>
<dbReference type="InterPro" id="IPR015879">
    <property type="entry name" value="Ring_hydroxy_dOase_asu_C_dom"/>
</dbReference>
<dbReference type="Pfam" id="PF00848">
    <property type="entry name" value="Ring_hydroxyl_A"/>
    <property type="match status" value="1"/>
</dbReference>
<name>A0A9W9UT70_9EURO</name>
<evidence type="ECO:0000313" key="10">
    <source>
        <dbReference type="Proteomes" id="UP001147752"/>
    </source>
</evidence>
<dbReference type="Gene3D" id="3.90.380.10">
    <property type="entry name" value="Naphthalene 1,2-dioxygenase Alpha Subunit, Chain A, domain 1"/>
    <property type="match status" value="2"/>
</dbReference>
<dbReference type="CDD" id="cd00680">
    <property type="entry name" value="RHO_alpha_C"/>
    <property type="match status" value="1"/>
</dbReference>
<dbReference type="EC" id="1.14.15.7" evidence="5"/>
<dbReference type="SUPFAM" id="SSF50022">
    <property type="entry name" value="ISP domain"/>
    <property type="match status" value="1"/>
</dbReference>
<dbReference type="EMBL" id="JAPZBT010000006">
    <property type="protein sequence ID" value="KAJ5355659.1"/>
    <property type="molecule type" value="Genomic_DNA"/>
</dbReference>
<gene>
    <name evidence="9" type="ORF">N7517_010268</name>
</gene>
<comment type="cofactor">
    <cofactor evidence="1">
        <name>Fe cation</name>
        <dbReference type="ChEBI" id="CHEBI:24875"/>
    </cofactor>
</comment>
<evidence type="ECO:0000259" key="8">
    <source>
        <dbReference type="Pfam" id="PF00848"/>
    </source>
</evidence>
<dbReference type="OrthoDB" id="426882at2759"/>
<dbReference type="GO" id="GO:0005506">
    <property type="term" value="F:iron ion binding"/>
    <property type="evidence" value="ECO:0007669"/>
    <property type="project" value="InterPro"/>
</dbReference>
<dbReference type="AlphaFoldDB" id="A0A9W9UT70"/>
<comment type="catalytic activity">
    <reaction evidence="7">
        <text>choline + 2 reduced [2Fe-2S]-[ferredoxin] + O2 + 2 H(+) = betaine aldehyde hydrate + 2 oxidized [2Fe-2S]-[ferredoxin] + H2O</text>
        <dbReference type="Rhea" id="RHEA:17769"/>
        <dbReference type="Rhea" id="RHEA-COMP:10000"/>
        <dbReference type="Rhea" id="RHEA-COMP:10001"/>
        <dbReference type="ChEBI" id="CHEBI:15354"/>
        <dbReference type="ChEBI" id="CHEBI:15377"/>
        <dbReference type="ChEBI" id="CHEBI:15378"/>
        <dbReference type="ChEBI" id="CHEBI:15379"/>
        <dbReference type="ChEBI" id="CHEBI:15870"/>
        <dbReference type="ChEBI" id="CHEBI:33737"/>
        <dbReference type="ChEBI" id="CHEBI:33738"/>
        <dbReference type="EC" id="1.14.15.7"/>
    </reaction>
</comment>
<reference evidence="9" key="1">
    <citation type="submission" date="2022-12" db="EMBL/GenBank/DDBJ databases">
        <authorList>
            <person name="Petersen C."/>
        </authorList>
    </citation>
    <scope>NUCLEOTIDE SEQUENCE</scope>
    <source>
        <strain evidence="9">IBT 3081</strain>
    </source>
</reference>
<sequence>MISSGSAIRLFITSDSQPWSYGLKGNSAKAPRFETVPDFDKTQHSLFPIHVYIDKAGFVWVNLQAGETDVKWEDEYEKVDEDPRMQDFDFTAEFKFDHYWEMELDANWKGVIENYNECYHCATSHPLINGVSDLSRYRVEPKARYMEHHIFNKVDADSQFRRTITYFYPTASVMVTDKFFYIQRMIPVSTTSSKIENEVYRHRDATDEEFENINAFYRQVLDEDK</sequence>
<dbReference type="GO" id="GO:0051537">
    <property type="term" value="F:2 iron, 2 sulfur cluster binding"/>
    <property type="evidence" value="ECO:0007669"/>
    <property type="project" value="InterPro"/>
</dbReference>
<dbReference type="RefSeq" id="XP_056573806.1">
    <property type="nucleotide sequence ID" value="XM_056727991.1"/>
</dbReference>
<reference evidence="9" key="2">
    <citation type="journal article" date="2023" name="IMA Fungus">
        <title>Comparative genomic study of the Penicillium genus elucidates a diverse pangenome and 15 lateral gene transfer events.</title>
        <authorList>
            <person name="Petersen C."/>
            <person name="Sorensen T."/>
            <person name="Nielsen M.R."/>
            <person name="Sondergaard T.E."/>
            <person name="Sorensen J.L."/>
            <person name="Fitzpatrick D.A."/>
            <person name="Frisvad J.C."/>
            <person name="Nielsen K.L."/>
        </authorList>
    </citation>
    <scope>NUCLEOTIDE SEQUENCE</scope>
    <source>
        <strain evidence="9">IBT 3081</strain>
    </source>
</reference>
<comment type="pathway">
    <text evidence="3">Amine and polyamine biosynthesis; betaine biosynthesis via choline pathway; betaine aldehyde from choline (monooxygenase route): step 1/1.</text>
</comment>
<evidence type="ECO:0000256" key="3">
    <source>
        <dbReference type="ARBA" id="ARBA00004866"/>
    </source>
</evidence>
<comment type="caution">
    <text evidence="9">The sequence shown here is derived from an EMBL/GenBank/DDBJ whole genome shotgun (WGS) entry which is preliminary data.</text>
</comment>
<feature type="domain" description="Aromatic-ring-hydroxylating dioxygenase alpha subunit C-terminal" evidence="8">
    <location>
        <begin position="93"/>
        <end position="224"/>
    </location>
</feature>
<proteinExistence type="inferred from homology"/>
<dbReference type="Proteomes" id="UP001147752">
    <property type="component" value="Unassembled WGS sequence"/>
</dbReference>
<comment type="similarity">
    <text evidence="4">Belongs to the choline monooxygenase family.</text>
</comment>
<evidence type="ECO:0000256" key="5">
    <source>
        <dbReference type="ARBA" id="ARBA00012763"/>
    </source>
</evidence>